<dbReference type="InterPro" id="IPR030474">
    <property type="entry name" value="IL-6/GCSF/MGF"/>
</dbReference>
<dbReference type="InterPro" id="IPR040117">
    <property type="entry name" value="GCSF/MGF"/>
</dbReference>
<proteinExistence type="inferred from homology"/>
<dbReference type="GeneID" id="111848635"/>
<dbReference type="CTD" id="100270759"/>
<organism evidence="3 4">
    <name type="scientific">Paramormyrops kingsleyae</name>
    <dbReference type="NCBI Taxonomy" id="1676925"/>
    <lineage>
        <taxon>Eukaryota</taxon>
        <taxon>Metazoa</taxon>
        <taxon>Chordata</taxon>
        <taxon>Craniata</taxon>
        <taxon>Vertebrata</taxon>
        <taxon>Euteleostomi</taxon>
        <taxon>Actinopterygii</taxon>
        <taxon>Neopterygii</taxon>
        <taxon>Teleostei</taxon>
        <taxon>Osteoglossocephala</taxon>
        <taxon>Osteoglossomorpha</taxon>
        <taxon>Osteoglossiformes</taxon>
        <taxon>Mormyridae</taxon>
        <taxon>Paramormyrops</taxon>
    </lineage>
</organism>
<keyword evidence="2" id="KW-0732">Signal</keyword>
<keyword evidence="4" id="KW-1185">Reference proteome</keyword>
<dbReference type="SMART" id="SM00126">
    <property type="entry name" value="IL6"/>
    <property type="match status" value="1"/>
</dbReference>
<feature type="signal peptide" evidence="2">
    <location>
        <begin position="1"/>
        <end position="17"/>
    </location>
</feature>
<dbReference type="GO" id="GO:0045639">
    <property type="term" value="P:positive regulation of myeloid cell differentiation"/>
    <property type="evidence" value="ECO:0007669"/>
    <property type="project" value="InterPro"/>
</dbReference>
<dbReference type="GO" id="GO:0006955">
    <property type="term" value="P:immune response"/>
    <property type="evidence" value="ECO:0007669"/>
    <property type="project" value="InterPro"/>
</dbReference>
<dbReference type="STRING" id="1676925.ENSPKIP00000004290"/>
<dbReference type="PANTHER" id="PTHR10511">
    <property type="entry name" value="GRANULOCYTE COLONY-STIMULATING FACTOR"/>
    <property type="match status" value="1"/>
</dbReference>
<reference evidence="3" key="2">
    <citation type="submission" date="2025-09" db="UniProtKB">
        <authorList>
            <consortium name="Ensembl"/>
        </authorList>
    </citation>
    <scope>IDENTIFICATION</scope>
</reference>
<sequence>MYLFIALLIWLCAPIHPAPVPEYSGETHISMEGAGFKRALEHSQSLVNKILGDIPAAHKASVNSETLTLQPNSEPKNLDYMVTVLAIPSAPTLKAISADFTVEMCLDRMAEGLEMYQDLLKAVGDRASSPEKLRDLQADVKDLSAQIHKMHQLAGMESTAQYKGSGLDSRLTGDYEVQVATHLTLAQLRDFTQDIFRSLRNMAQV</sequence>
<evidence type="ECO:0000256" key="2">
    <source>
        <dbReference type="SAM" id="SignalP"/>
    </source>
</evidence>
<dbReference type="InterPro" id="IPR009079">
    <property type="entry name" value="4_helix_cytokine-like_core"/>
</dbReference>
<dbReference type="Gene3D" id="1.20.1250.10">
    <property type="match status" value="1"/>
</dbReference>
<dbReference type="GO" id="GO:0005576">
    <property type="term" value="C:extracellular region"/>
    <property type="evidence" value="ECO:0007669"/>
    <property type="project" value="InterPro"/>
</dbReference>
<dbReference type="OrthoDB" id="8841348at2759"/>
<dbReference type="KEGG" id="pki:111848635"/>
<reference evidence="3" key="1">
    <citation type="submission" date="2025-08" db="UniProtKB">
        <authorList>
            <consortium name="Ensembl"/>
        </authorList>
    </citation>
    <scope>IDENTIFICATION</scope>
</reference>
<dbReference type="SUPFAM" id="SSF47266">
    <property type="entry name" value="4-helical cytokines"/>
    <property type="match status" value="1"/>
</dbReference>
<name>A0A3B3QFB9_9TELE</name>
<dbReference type="GO" id="GO:0005125">
    <property type="term" value="F:cytokine activity"/>
    <property type="evidence" value="ECO:0007669"/>
    <property type="project" value="InterPro"/>
</dbReference>
<dbReference type="PANTHER" id="PTHR10511:SF2">
    <property type="entry name" value="GRANULOCYTE COLONY-STIMULATING FACTOR"/>
    <property type="match status" value="1"/>
</dbReference>
<dbReference type="Pfam" id="PF16647">
    <property type="entry name" value="GCSF"/>
    <property type="match status" value="1"/>
</dbReference>
<dbReference type="AlphaFoldDB" id="A0A3B3QFB9"/>
<dbReference type="RefSeq" id="XP_023676571.1">
    <property type="nucleotide sequence ID" value="XM_023820803.2"/>
</dbReference>
<protein>
    <submittedName>
        <fullName evidence="3">Colony stimulating factor 3 (granulocyte) a</fullName>
    </submittedName>
</protein>
<dbReference type="Proteomes" id="UP000261540">
    <property type="component" value="Unplaced"/>
</dbReference>
<dbReference type="Ensembl" id="ENSPKIT00000028272.1">
    <property type="protein sequence ID" value="ENSPKIP00000004290.1"/>
    <property type="gene ID" value="ENSPKIG00000021465.1"/>
</dbReference>
<evidence type="ECO:0000313" key="3">
    <source>
        <dbReference type="Ensembl" id="ENSPKIP00000004290.1"/>
    </source>
</evidence>
<accession>A0A3B3QFB9</accession>
<evidence type="ECO:0000256" key="1">
    <source>
        <dbReference type="ARBA" id="ARBA00007432"/>
    </source>
</evidence>
<evidence type="ECO:0000313" key="4">
    <source>
        <dbReference type="Proteomes" id="UP000261540"/>
    </source>
</evidence>
<dbReference type="GeneTree" id="ENSGT00390000017328"/>
<feature type="chain" id="PRO_5017269777" evidence="2">
    <location>
        <begin position="18"/>
        <end position="205"/>
    </location>
</feature>
<comment type="similarity">
    <text evidence="1">Belongs to the IL-6 superfamily.</text>
</comment>